<feature type="region of interest" description="Disordered" evidence="7">
    <location>
        <begin position="715"/>
        <end position="747"/>
    </location>
</feature>
<dbReference type="GO" id="GO:0035556">
    <property type="term" value="P:intracellular signal transduction"/>
    <property type="evidence" value="ECO:0007669"/>
    <property type="project" value="TreeGrafter"/>
</dbReference>
<dbReference type="GO" id="GO:0005737">
    <property type="term" value="C:cytoplasm"/>
    <property type="evidence" value="ECO:0007669"/>
    <property type="project" value="TreeGrafter"/>
</dbReference>
<keyword evidence="2 6" id="KW-0547">Nucleotide-binding</keyword>
<keyword evidence="9" id="KW-0418">Kinase</keyword>
<feature type="compositionally biased region" description="Polar residues" evidence="7">
    <location>
        <begin position="423"/>
        <end position="444"/>
    </location>
</feature>
<comment type="catalytic activity">
    <reaction evidence="4">
        <text>L-threonyl-[protein] + ATP = O-phospho-L-threonyl-[protein] + ADP + H(+)</text>
        <dbReference type="Rhea" id="RHEA:46608"/>
        <dbReference type="Rhea" id="RHEA-COMP:11060"/>
        <dbReference type="Rhea" id="RHEA-COMP:11605"/>
        <dbReference type="ChEBI" id="CHEBI:15378"/>
        <dbReference type="ChEBI" id="CHEBI:30013"/>
        <dbReference type="ChEBI" id="CHEBI:30616"/>
        <dbReference type="ChEBI" id="CHEBI:61977"/>
        <dbReference type="ChEBI" id="CHEBI:456216"/>
        <dbReference type="EC" id="2.7.11.1"/>
    </reaction>
</comment>
<dbReference type="InterPro" id="IPR000719">
    <property type="entry name" value="Prot_kinase_dom"/>
</dbReference>
<organism evidence="9 10">
    <name type="scientific">Hyphopichia burtonii NRRL Y-1933</name>
    <dbReference type="NCBI Taxonomy" id="984485"/>
    <lineage>
        <taxon>Eukaryota</taxon>
        <taxon>Fungi</taxon>
        <taxon>Dikarya</taxon>
        <taxon>Ascomycota</taxon>
        <taxon>Saccharomycotina</taxon>
        <taxon>Pichiomycetes</taxon>
        <taxon>Debaryomycetaceae</taxon>
        <taxon>Hyphopichia</taxon>
    </lineage>
</organism>
<evidence type="ECO:0000259" key="8">
    <source>
        <dbReference type="PROSITE" id="PS50011"/>
    </source>
</evidence>
<dbReference type="InterPro" id="IPR017441">
    <property type="entry name" value="Protein_kinase_ATP_BS"/>
</dbReference>
<gene>
    <name evidence="9" type="ORF">HYPBUDRAFT_128293</name>
</gene>
<dbReference type="PANTHER" id="PTHR24346:SF110">
    <property type="entry name" value="NON-SPECIFIC SERINE_THREONINE PROTEIN KINASE"/>
    <property type="match status" value="1"/>
</dbReference>
<comment type="catalytic activity">
    <reaction evidence="5">
        <text>L-seryl-[protein] + ATP = O-phospho-L-seryl-[protein] + ADP + H(+)</text>
        <dbReference type="Rhea" id="RHEA:17989"/>
        <dbReference type="Rhea" id="RHEA-COMP:9863"/>
        <dbReference type="Rhea" id="RHEA-COMP:11604"/>
        <dbReference type="ChEBI" id="CHEBI:15378"/>
        <dbReference type="ChEBI" id="CHEBI:29999"/>
        <dbReference type="ChEBI" id="CHEBI:30616"/>
        <dbReference type="ChEBI" id="CHEBI:83421"/>
        <dbReference type="ChEBI" id="CHEBI:456216"/>
        <dbReference type="EC" id="2.7.11.1"/>
    </reaction>
</comment>
<evidence type="ECO:0000313" key="10">
    <source>
        <dbReference type="Proteomes" id="UP000095085"/>
    </source>
</evidence>
<keyword evidence="10" id="KW-1185">Reference proteome</keyword>
<dbReference type="RefSeq" id="XP_020074591.1">
    <property type="nucleotide sequence ID" value="XM_020219391.1"/>
</dbReference>
<dbReference type="InterPro" id="IPR008271">
    <property type="entry name" value="Ser/Thr_kinase_AS"/>
</dbReference>
<dbReference type="AlphaFoldDB" id="A0A1E4RE31"/>
<dbReference type="Pfam" id="PF00069">
    <property type="entry name" value="Pkinase"/>
    <property type="match status" value="1"/>
</dbReference>
<dbReference type="InterPro" id="IPR011009">
    <property type="entry name" value="Kinase-like_dom_sf"/>
</dbReference>
<evidence type="ECO:0000256" key="3">
    <source>
        <dbReference type="ARBA" id="ARBA00022840"/>
    </source>
</evidence>
<dbReference type="CDD" id="cd14003">
    <property type="entry name" value="STKc_AMPK-like"/>
    <property type="match status" value="1"/>
</dbReference>
<dbReference type="GO" id="GO:0004674">
    <property type="term" value="F:protein serine/threonine kinase activity"/>
    <property type="evidence" value="ECO:0007669"/>
    <property type="project" value="UniProtKB-EC"/>
</dbReference>
<feature type="compositionally biased region" description="Low complexity" evidence="7">
    <location>
        <begin position="457"/>
        <end position="469"/>
    </location>
</feature>
<feature type="binding site" evidence="6">
    <location>
        <position position="67"/>
    </location>
    <ligand>
        <name>ATP</name>
        <dbReference type="ChEBI" id="CHEBI:30616"/>
    </ligand>
</feature>
<dbReference type="EMBL" id="KV454544">
    <property type="protein sequence ID" value="ODV65524.1"/>
    <property type="molecule type" value="Genomic_DNA"/>
</dbReference>
<feature type="non-terminal residue" evidence="9">
    <location>
        <position position="747"/>
    </location>
</feature>
<dbReference type="PROSITE" id="PS00108">
    <property type="entry name" value="PROTEIN_KINASE_ST"/>
    <property type="match status" value="1"/>
</dbReference>
<evidence type="ECO:0000313" key="9">
    <source>
        <dbReference type="EMBL" id="ODV65524.1"/>
    </source>
</evidence>
<feature type="compositionally biased region" description="Polar residues" evidence="7">
    <location>
        <begin position="669"/>
        <end position="683"/>
    </location>
</feature>
<feature type="region of interest" description="Disordered" evidence="7">
    <location>
        <begin position="423"/>
        <end position="490"/>
    </location>
</feature>
<reference evidence="10" key="1">
    <citation type="submission" date="2016-05" db="EMBL/GenBank/DDBJ databases">
        <title>Comparative genomics of biotechnologically important yeasts.</title>
        <authorList>
            <consortium name="DOE Joint Genome Institute"/>
            <person name="Riley R."/>
            <person name="Haridas S."/>
            <person name="Wolfe K.H."/>
            <person name="Lopes M.R."/>
            <person name="Hittinger C.T."/>
            <person name="Goker M."/>
            <person name="Salamov A."/>
            <person name="Wisecaver J."/>
            <person name="Long T.M."/>
            <person name="Aerts A.L."/>
            <person name="Barry K."/>
            <person name="Choi C."/>
            <person name="Clum A."/>
            <person name="Coughlan A.Y."/>
            <person name="Deshpande S."/>
            <person name="Douglass A.P."/>
            <person name="Hanson S.J."/>
            <person name="Klenk H.-P."/>
            <person name="Labutti K."/>
            <person name="Lapidus A."/>
            <person name="Lindquist E."/>
            <person name="Lipzen A."/>
            <person name="Meier-Kolthoff J.P."/>
            <person name="Ohm R.A."/>
            <person name="Otillar R.P."/>
            <person name="Pangilinan J."/>
            <person name="Peng Y."/>
            <person name="Rokas A."/>
            <person name="Rosa C.A."/>
            <person name="Scheuner C."/>
            <person name="Sibirny A.A."/>
            <person name="Slot J.C."/>
            <person name="Stielow J.B."/>
            <person name="Sun H."/>
            <person name="Kurtzman C.P."/>
            <person name="Blackwell M."/>
            <person name="Grigoriev I.V."/>
            <person name="Jeffries T.W."/>
        </authorList>
    </citation>
    <scope>NUCLEOTIDE SEQUENCE [LARGE SCALE GENOMIC DNA]</scope>
    <source>
        <strain evidence="10">NRRL Y-1933</strain>
    </source>
</reference>
<dbReference type="SUPFAM" id="SSF56112">
    <property type="entry name" value="Protein kinase-like (PK-like)"/>
    <property type="match status" value="1"/>
</dbReference>
<dbReference type="GO" id="GO:0030447">
    <property type="term" value="P:filamentous growth"/>
    <property type="evidence" value="ECO:0007669"/>
    <property type="project" value="UniProtKB-ARBA"/>
</dbReference>
<feature type="compositionally biased region" description="Low complexity" evidence="7">
    <location>
        <begin position="732"/>
        <end position="747"/>
    </location>
</feature>
<name>A0A1E4RE31_9ASCO</name>
<evidence type="ECO:0000256" key="4">
    <source>
        <dbReference type="ARBA" id="ARBA00047899"/>
    </source>
</evidence>
<evidence type="ECO:0000256" key="2">
    <source>
        <dbReference type="ARBA" id="ARBA00022741"/>
    </source>
</evidence>
<dbReference type="PROSITE" id="PS50011">
    <property type="entry name" value="PROTEIN_KINASE_DOM"/>
    <property type="match status" value="1"/>
</dbReference>
<dbReference type="PROSITE" id="PS00107">
    <property type="entry name" value="PROTEIN_KINASE_ATP"/>
    <property type="match status" value="1"/>
</dbReference>
<protein>
    <recommendedName>
        <fullName evidence="1">non-specific serine/threonine protein kinase</fullName>
        <ecNumber evidence="1">2.7.11.1</ecNumber>
    </recommendedName>
</protein>
<accession>A0A1E4RE31</accession>
<dbReference type="PANTHER" id="PTHR24346">
    <property type="entry name" value="MAP/MICROTUBULE AFFINITY-REGULATING KINASE"/>
    <property type="match status" value="1"/>
</dbReference>
<evidence type="ECO:0000256" key="6">
    <source>
        <dbReference type="PROSITE-ProRule" id="PRU10141"/>
    </source>
</evidence>
<keyword evidence="3 6" id="KW-0067">ATP-binding</keyword>
<dbReference type="STRING" id="984485.A0A1E4RE31"/>
<evidence type="ECO:0000256" key="5">
    <source>
        <dbReference type="ARBA" id="ARBA00048679"/>
    </source>
</evidence>
<feature type="domain" description="Protein kinase" evidence="8">
    <location>
        <begin position="38"/>
        <end position="287"/>
    </location>
</feature>
<dbReference type="EC" id="2.7.11.1" evidence="1"/>
<sequence>MNGISRINDQNLKAQLAAQFNDFYLQTTSSSINQIGNYKVIEEIGEGAFGKVYLANHILLNVNVVLKCGLIDDPNIVREIYYHRQLKHKNIVKLYEIIKTENHLWLALEYCQGNELFYYIYEQRHLNIDTVKKLFIQILNGIKYVHSLNLSHRDLKLENILLADKQKTIVKLTDFGFVREFNPLKRQFLSTICGTTVYMAPELLKNEKYSGFSIDIWSLGIILFTMLYGEMPFDEDDDLKTKYKIIHDDPVYKEIIPPDAINLLKKILCKDPYKRPTLNEIINHPFLSVTQPIEKSRRSSLYNDSESIISINQYYNTNKIPFQSKIERHLLKKLEKLNINIDFLQQSVLNDETNSITAFYDLCLTQEFNKKKKRYLKEKKLRYYEAKKSLKKSRKKVKSALSLNDQNNNQPLERIISSLSLTSTKNHDQNTPSSNMISSPQSIDDQMKLKEKRRRSASASIINSNSFANYQNKDLKSENNPPQINIEPSNERVISFHQDDDEKRRPSNVTALSSIVSENKKKRTKNNNILNKLQFWKRNRRNTIHNFDDDITPDLNDTINDNDLMVNTNTNNTSALEFQSNSSDSPKIQSPPNLESYYISSGNRQMRTRPSSVVSQASQISQFSQLSTMLSESELDILDETDTMDEEFDDDEAAYESSLNISQNDFAQHQRQLSASMTPTSSMNITNNNKANIKKRPSYNRQLSSDISIVSTSTTATGQLQNGKSNLHSKKISLSQVSSNSSEESLI</sequence>
<keyword evidence="9" id="KW-0808">Transferase</keyword>
<dbReference type="OrthoDB" id="942095at2759"/>
<feature type="region of interest" description="Disordered" evidence="7">
    <location>
        <begin position="669"/>
        <end position="699"/>
    </location>
</feature>
<proteinExistence type="predicted"/>
<feature type="compositionally biased region" description="Polar residues" evidence="7">
    <location>
        <begin position="478"/>
        <end position="488"/>
    </location>
</feature>
<dbReference type="SMART" id="SM00220">
    <property type="entry name" value="S_TKc"/>
    <property type="match status" value="1"/>
</dbReference>
<dbReference type="Gene3D" id="1.10.510.10">
    <property type="entry name" value="Transferase(Phosphotransferase) domain 1"/>
    <property type="match status" value="1"/>
</dbReference>
<dbReference type="Proteomes" id="UP000095085">
    <property type="component" value="Unassembled WGS sequence"/>
</dbReference>
<evidence type="ECO:0000256" key="7">
    <source>
        <dbReference type="SAM" id="MobiDB-lite"/>
    </source>
</evidence>
<dbReference type="GO" id="GO:0005524">
    <property type="term" value="F:ATP binding"/>
    <property type="evidence" value="ECO:0007669"/>
    <property type="project" value="UniProtKB-UniRule"/>
</dbReference>
<dbReference type="FunFam" id="1.10.510.10:FF:000571">
    <property type="entry name" value="Maternal embryonic leucine zipper kinase"/>
    <property type="match status" value="1"/>
</dbReference>
<evidence type="ECO:0000256" key="1">
    <source>
        <dbReference type="ARBA" id="ARBA00012513"/>
    </source>
</evidence>
<dbReference type="GeneID" id="30993941"/>